<protein>
    <recommendedName>
        <fullName evidence="5">Ferrochelatase</fullName>
    </recommendedName>
</protein>
<sequence length="78" mass="7942">MSIRKLALAAILSASLSSAPVMAQTAPAPVTAERASVQSEEFSAQAGGFPFLIVFVVIAAGLGLFFALDDSNDTPTSV</sequence>
<evidence type="ECO:0000256" key="1">
    <source>
        <dbReference type="SAM" id="Phobius"/>
    </source>
</evidence>
<keyword evidence="1" id="KW-1133">Transmembrane helix</keyword>
<evidence type="ECO:0000256" key="2">
    <source>
        <dbReference type="SAM" id="SignalP"/>
    </source>
</evidence>
<keyword evidence="2" id="KW-0732">Signal</keyword>
<feature type="transmembrane region" description="Helical" evidence="1">
    <location>
        <begin position="47"/>
        <end position="68"/>
    </location>
</feature>
<dbReference type="EMBL" id="CP053015">
    <property type="protein sequence ID" value="QJQ32562.1"/>
    <property type="molecule type" value="Genomic_DNA"/>
</dbReference>
<dbReference type="KEGG" id="slan:GV829_08950"/>
<evidence type="ECO:0000313" key="3">
    <source>
        <dbReference type="EMBL" id="QJQ32562.1"/>
    </source>
</evidence>
<organism evidence="3 4">
    <name type="scientific">Sphingomonas lacunae</name>
    <dbReference type="NCBI Taxonomy" id="2698828"/>
    <lineage>
        <taxon>Bacteria</taxon>
        <taxon>Pseudomonadati</taxon>
        <taxon>Pseudomonadota</taxon>
        <taxon>Alphaproteobacteria</taxon>
        <taxon>Sphingomonadales</taxon>
        <taxon>Sphingomonadaceae</taxon>
        <taxon>Sphingomonas</taxon>
    </lineage>
</organism>
<keyword evidence="4" id="KW-1185">Reference proteome</keyword>
<keyword evidence="1" id="KW-0812">Transmembrane</keyword>
<gene>
    <name evidence="3" type="ORF">GV829_08950</name>
</gene>
<dbReference type="AlphaFoldDB" id="A0A6M4AW76"/>
<dbReference type="Proteomes" id="UP000503018">
    <property type="component" value="Chromosome"/>
</dbReference>
<evidence type="ECO:0008006" key="5">
    <source>
        <dbReference type="Google" id="ProtNLM"/>
    </source>
</evidence>
<feature type="signal peptide" evidence="2">
    <location>
        <begin position="1"/>
        <end position="23"/>
    </location>
</feature>
<reference evidence="3 4" key="1">
    <citation type="submission" date="2020-01" db="EMBL/GenBank/DDBJ databases">
        <title>Sphingomonas sp. strain CSW-10.</title>
        <authorList>
            <person name="Chen W.-M."/>
        </authorList>
    </citation>
    <scope>NUCLEOTIDE SEQUENCE [LARGE SCALE GENOMIC DNA]</scope>
    <source>
        <strain evidence="3 4">CSW-10</strain>
    </source>
</reference>
<dbReference type="RefSeq" id="WP_169945944.1">
    <property type="nucleotide sequence ID" value="NZ_CP053015.1"/>
</dbReference>
<proteinExistence type="predicted"/>
<keyword evidence="1" id="KW-0472">Membrane</keyword>
<name>A0A6M4AW76_9SPHN</name>
<evidence type="ECO:0000313" key="4">
    <source>
        <dbReference type="Proteomes" id="UP000503018"/>
    </source>
</evidence>
<feature type="chain" id="PRO_5027019271" description="Ferrochelatase" evidence="2">
    <location>
        <begin position="24"/>
        <end position="78"/>
    </location>
</feature>
<accession>A0A6M4AW76</accession>